<dbReference type="InterPro" id="IPR011250">
    <property type="entry name" value="OMP/PagP_B-barrel"/>
</dbReference>
<dbReference type="RefSeq" id="WP_104230235.1">
    <property type="nucleotide sequence ID" value="NZ_PSNW01000004.1"/>
</dbReference>
<dbReference type="PANTHER" id="PTHR36920:SF1">
    <property type="entry name" value="OUTER MEMBRANE PROTEIN W"/>
    <property type="match status" value="1"/>
</dbReference>
<dbReference type="InterPro" id="IPR005618">
    <property type="entry name" value="OMPW"/>
</dbReference>
<evidence type="ECO:0000313" key="2">
    <source>
        <dbReference type="EMBL" id="PPE74347.1"/>
    </source>
</evidence>
<dbReference type="PANTHER" id="PTHR36920">
    <property type="match status" value="1"/>
</dbReference>
<dbReference type="Pfam" id="PF03922">
    <property type="entry name" value="OmpW"/>
    <property type="match status" value="1"/>
</dbReference>
<dbReference type="EMBL" id="PSNW01000004">
    <property type="protein sequence ID" value="PPE74347.1"/>
    <property type="molecule type" value="Genomic_DNA"/>
</dbReference>
<dbReference type="OrthoDB" id="9807574at2"/>
<keyword evidence="1" id="KW-0732">Signal</keyword>
<organism evidence="2 3">
    <name type="scientific">Solimonas fluminis</name>
    <dbReference type="NCBI Taxonomy" id="2086571"/>
    <lineage>
        <taxon>Bacteria</taxon>
        <taxon>Pseudomonadati</taxon>
        <taxon>Pseudomonadota</taxon>
        <taxon>Gammaproteobacteria</taxon>
        <taxon>Nevskiales</taxon>
        <taxon>Nevskiaceae</taxon>
        <taxon>Solimonas</taxon>
    </lineage>
</organism>
<dbReference type="GO" id="GO:0019867">
    <property type="term" value="C:outer membrane"/>
    <property type="evidence" value="ECO:0007669"/>
    <property type="project" value="InterPro"/>
</dbReference>
<comment type="caution">
    <text evidence="2">The sequence shown here is derived from an EMBL/GenBank/DDBJ whole genome shotgun (WGS) entry which is preliminary data.</text>
</comment>
<dbReference type="Gene3D" id="2.40.160.20">
    <property type="match status" value="1"/>
</dbReference>
<reference evidence="2 3" key="1">
    <citation type="submission" date="2018-02" db="EMBL/GenBank/DDBJ databases">
        <title>Genome sequencing of Solimonas sp. HR-BB.</title>
        <authorList>
            <person name="Lee Y."/>
            <person name="Jeon C.O."/>
        </authorList>
    </citation>
    <scope>NUCLEOTIDE SEQUENCE [LARGE SCALE GENOMIC DNA]</scope>
    <source>
        <strain evidence="2 3">HR-BB</strain>
    </source>
</reference>
<sequence>MRTKISLALCALTLATAPAAQAYEAGDFLLRGGIHHVSPKSDNHETLDVQAASSLTASVEYFLQPQWAIDLLVAVPFKHEVELGGTEVASTRHLPPTLSLVWYPAAGGRWHPYVGAGLNYTLFFDEDTKGPIAGQDLELDPSFGLAAMAGIDWDIGDRWGVALDVRYMDIDTEGTLDGAALGTFEIDPLAVGLSASYRFGAR</sequence>
<dbReference type="GO" id="GO:0055085">
    <property type="term" value="P:transmembrane transport"/>
    <property type="evidence" value="ECO:0007669"/>
    <property type="project" value="TreeGrafter"/>
</dbReference>
<proteinExistence type="predicted"/>
<gene>
    <name evidence="2" type="ORF">C3942_10000</name>
</gene>
<evidence type="ECO:0000256" key="1">
    <source>
        <dbReference type="SAM" id="SignalP"/>
    </source>
</evidence>
<protein>
    <submittedName>
        <fullName evidence="2">OmpW family protein</fullName>
    </submittedName>
</protein>
<feature type="signal peptide" evidence="1">
    <location>
        <begin position="1"/>
        <end position="22"/>
    </location>
</feature>
<evidence type="ECO:0000313" key="3">
    <source>
        <dbReference type="Proteomes" id="UP000238220"/>
    </source>
</evidence>
<feature type="chain" id="PRO_5015565846" evidence="1">
    <location>
        <begin position="23"/>
        <end position="202"/>
    </location>
</feature>
<accession>A0A2S5THC1</accession>
<keyword evidence="3" id="KW-1185">Reference proteome</keyword>
<name>A0A2S5THC1_9GAMM</name>
<dbReference type="Proteomes" id="UP000238220">
    <property type="component" value="Unassembled WGS sequence"/>
</dbReference>
<dbReference type="SUPFAM" id="SSF56925">
    <property type="entry name" value="OMPA-like"/>
    <property type="match status" value="1"/>
</dbReference>
<dbReference type="AlphaFoldDB" id="A0A2S5THC1"/>